<comment type="caution">
    <text evidence="2">The sequence shown here is derived from an EMBL/GenBank/DDBJ whole genome shotgun (WGS) entry which is preliminary data.</text>
</comment>
<name>A0A9D5QD91_UNCW3</name>
<sequence>MKRNVITAVIIFAALGSGLFAQYAELDIAEIKRPFDVEEGGVGFKPKCVIHNNTSSTVNAKVTCRIKDLETFEKVYEDVLANFPCHGGNTTAEFIKEFVPESGKDYNAWFRVEAPQTGDTKDKNFTTEGYEVTPYEMIEPTTGYPPFSPEAMFAEMLGIQTPDVVLHCKIEDTMDSSFLAVIYEDSLEARTFEPDEEYDAVFATVEDVPHAYLITFWATDAEGNNISDPPLQEFIITNAVAEKPSAGFGLETIEIYPDFCCINFSLTHSTTCEMSVYDAAGTRITELYSGNMGAGEHSVSWNLEDVSQGVYFLRLKMPTFESVRKVMIIH</sequence>
<organism evidence="2 3">
    <name type="scientific">candidate division WOR-3 bacterium</name>
    <dbReference type="NCBI Taxonomy" id="2052148"/>
    <lineage>
        <taxon>Bacteria</taxon>
        <taxon>Bacteria division WOR-3</taxon>
    </lineage>
</organism>
<evidence type="ECO:0000256" key="1">
    <source>
        <dbReference type="SAM" id="SignalP"/>
    </source>
</evidence>
<dbReference type="Proteomes" id="UP000630660">
    <property type="component" value="Unassembled WGS sequence"/>
</dbReference>
<accession>A0A9D5QD91</accession>
<keyword evidence="1" id="KW-0732">Signal</keyword>
<dbReference type="EMBL" id="WJKJ01000209">
    <property type="protein sequence ID" value="MBD3364811.1"/>
    <property type="molecule type" value="Genomic_DNA"/>
</dbReference>
<reference evidence="2" key="1">
    <citation type="submission" date="2019-11" db="EMBL/GenBank/DDBJ databases">
        <title>Microbial mats filling the niche in hypersaline microbial mats.</title>
        <authorList>
            <person name="Wong H.L."/>
            <person name="Macleod F.I."/>
            <person name="White R.A. III"/>
            <person name="Burns B.P."/>
        </authorList>
    </citation>
    <scope>NUCLEOTIDE SEQUENCE</scope>
    <source>
        <strain evidence="2">Bin_327</strain>
    </source>
</reference>
<dbReference type="NCBIfam" id="TIGR04183">
    <property type="entry name" value="Por_Secre_tail"/>
    <property type="match status" value="1"/>
</dbReference>
<evidence type="ECO:0000313" key="3">
    <source>
        <dbReference type="Proteomes" id="UP000630660"/>
    </source>
</evidence>
<feature type="signal peptide" evidence="1">
    <location>
        <begin position="1"/>
        <end position="23"/>
    </location>
</feature>
<gene>
    <name evidence="2" type="ORF">GF359_06305</name>
</gene>
<dbReference type="Gene3D" id="2.60.40.4070">
    <property type="match status" value="1"/>
</dbReference>
<dbReference type="InterPro" id="IPR026444">
    <property type="entry name" value="Secre_tail"/>
</dbReference>
<evidence type="ECO:0000313" key="2">
    <source>
        <dbReference type="EMBL" id="MBD3364811.1"/>
    </source>
</evidence>
<feature type="chain" id="PRO_5038854976" evidence="1">
    <location>
        <begin position="24"/>
        <end position="330"/>
    </location>
</feature>
<dbReference type="AlphaFoldDB" id="A0A9D5QD91"/>
<protein>
    <submittedName>
        <fullName evidence="2">T9SS type A sorting domain-containing protein</fullName>
    </submittedName>
</protein>
<proteinExistence type="predicted"/>